<dbReference type="SMART" id="SM00097">
    <property type="entry name" value="WNT1"/>
    <property type="match status" value="1"/>
</dbReference>
<evidence type="ECO:0000256" key="3">
    <source>
        <dbReference type="ARBA" id="ARBA00022473"/>
    </source>
</evidence>
<dbReference type="EMBL" id="OU892280">
    <property type="protein sequence ID" value="CAG9768382.1"/>
    <property type="molecule type" value="Genomic_DNA"/>
</dbReference>
<dbReference type="InterPro" id="IPR018161">
    <property type="entry name" value="Wnt_CS"/>
</dbReference>
<keyword evidence="6 9" id="KW-0879">Wnt signaling pathway</keyword>
<accession>A0A9N9MQ92</accession>
<keyword evidence="10" id="KW-1133">Transmembrane helix</keyword>
<keyword evidence="5" id="KW-0272">Extracellular matrix</keyword>
<evidence type="ECO:0000256" key="8">
    <source>
        <dbReference type="ARBA" id="ARBA00023288"/>
    </source>
</evidence>
<dbReference type="GO" id="GO:0005109">
    <property type="term" value="F:frizzled binding"/>
    <property type="evidence" value="ECO:0007669"/>
    <property type="project" value="TreeGrafter"/>
</dbReference>
<name>A0A9N9MQ92_9CUCU</name>
<sequence>MNRIIPVNNRILTFLIVLCFVTLIFGSATFNSSLKRNIKMVPRKRSVIELLFTSNASFFDPDLETGKNLCRWLKGLKFQRKICQRRRGLPLILQQTRLLALKSCENQFQYEQWNCSSTHMKKIFKRSYRETAFMYSLASSALGYILAQACVDGKLANCKCTSQLQSDNPIEEWGGCSVNTKIASRFVEKFLLLKDKGDNPSDIMKYNSRVGLRIMQNKTEKYCKCHGVSGACTHKICWMRVKPFRTVAEKLKQLYHNAIKVEPDNSIHNIRVRKKMKQLVYLDPTPNFCDSRKNFGLSTTGRQCKDVDNCATLCCSNDYKISTRKVLEKCNCSWKNDTHTKYQVELKCDDCAREEILYHCK</sequence>
<comment type="function">
    <text evidence="9">Ligand for members of the frizzled family of seven transmembrane receptors.</text>
</comment>
<dbReference type="Proteomes" id="UP001152799">
    <property type="component" value="Chromosome 4"/>
</dbReference>
<evidence type="ECO:0000313" key="11">
    <source>
        <dbReference type="EMBL" id="CAG9768382.1"/>
    </source>
</evidence>
<dbReference type="PANTHER" id="PTHR12027">
    <property type="entry name" value="WNT RELATED"/>
    <property type="match status" value="1"/>
</dbReference>
<proteinExistence type="inferred from homology"/>
<dbReference type="OrthoDB" id="5945655at2759"/>
<organism evidence="11 12">
    <name type="scientific">Ceutorhynchus assimilis</name>
    <name type="common">cabbage seed weevil</name>
    <dbReference type="NCBI Taxonomy" id="467358"/>
    <lineage>
        <taxon>Eukaryota</taxon>
        <taxon>Metazoa</taxon>
        <taxon>Ecdysozoa</taxon>
        <taxon>Arthropoda</taxon>
        <taxon>Hexapoda</taxon>
        <taxon>Insecta</taxon>
        <taxon>Pterygota</taxon>
        <taxon>Neoptera</taxon>
        <taxon>Endopterygota</taxon>
        <taxon>Coleoptera</taxon>
        <taxon>Polyphaga</taxon>
        <taxon>Cucujiformia</taxon>
        <taxon>Curculionidae</taxon>
        <taxon>Ceutorhynchinae</taxon>
        <taxon>Ceutorhynchus</taxon>
    </lineage>
</organism>
<dbReference type="PANTHER" id="PTHR12027:SF97">
    <property type="entry name" value="PROTEIN WNT-4"/>
    <property type="match status" value="1"/>
</dbReference>
<evidence type="ECO:0000313" key="12">
    <source>
        <dbReference type="Proteomes" id="UP001152799"/>
    </source>
</evidence>
<dbReference type="GO" id="GO:0045165">
    <property type="term" value="P:cell fate commitment"/>
    <property type="evidence" value="ECO:0007669"/>
    <property type="project" value="TreeGrafter"/>
</dbReference>
<dbReference type="InterPro" id="IPR005817">
    <property type="entry name" value="Wnt"/>
</dbReference>
<dbReference type="PRINTS" id="PR01349">
    <property type="entry name" value="WNTPROTEIN"/>
</dbReference>
<dbReference type="GO" id="GO:0005125">
    <property type="term" value="F:cytokine activity"/>
    <property type="evidence" value="ECO:0007669"/>
    <property type="project" value="TreeGrafter"/>
</dbReference>
<feature type="transmembrane region" description="Helical" evidence="10">
    <location>
        <begin position="12"/>
        <end position="34"/>
    </location>
</feature>
<dbReference type="GO" id="GO:0005615">
    <property type="term" value="C:extracellular space"/>
    <property type="evidence" value="ECO:0007669"/>
    <property type="project" value="TreeGrafter"/>
</dbReference>
<reference evidence="11" key="1">
    <citation type="submission" date="2022-01" db="EMBL/GenBank/DDBJ databases">
        <authorList>
            <person name="King R."/>
        </authorList>
    </citation>
    <scope>NUCLEOTIDE SEQUENCE</scope>
</reference>
<dbReference type="AlphaFoldDB" id="A0A9N9MQ92"/>
<keyword evidence="8" id="KW-0449">Lipoprotein</keyword>
<dbReference type="PROSITE" id="PS00246">
    <property type="entry name" value="WNT1"/>
    <property type="match status" value="1"/>
</dbReference>
<dbReference type="Pfam" id="PF00110">
    <property type="entry name" value="wnt"/>
    <property type="match status" value="1"/>
</dbReference>
<evidence type="ECO:0000256" key="5">
    <source>
        <dbReference type="ARBA" id="ARBA00022530"/>
    </source>
</evidence>
<keyword evidence="10" id="KW-0472">Membrane</keyword>
<evidence type="ECO:0000256" key="6">
    <source>
        <dbReference type="ARBA" id="ARBA00022687"/>
    </source>
</evidence>
<evidence type="ECO:0000256" key="4">
    <source>
        <dbReference type="ARBA" id="ARBA00022525"/>
    </source>
</evidence>
<comment type="similarity">
    <text evidence="2 9">Belongs to the Wnt family.</text>
</comment>
<keyword evidence="3 9" id="KW-0217">Developmental protein</keyword>
<evidence type="ECO:0000256" key="2">
    <source>
        <dbReference type="ARBA" id="ARBA00005683"/>
    </source>
</evidence>
<evidence type="ECO:0000256" key="10">
    <source>
        <dbReference type="SAM" id="Phobius"/>
    </source>
</evidence>
<comment type="subcellular location">
    <subcellularLocation>
        <location evidence="1 9">Secreted</location>
        <location evidence="1 9">Extracellular space</location>
        <location evidence="1 9">Extracellular matrix</location>
    </subcellularLocation>
</comment>
<evidence type="ECO:0000256" key="7">
    <source>
        <dbReference type="ARBA" id="ARBA00023157"/>
    </source>
</evidence>
<keyword evidence="12" id="KW-1185">Reference proteome</keyword>
<dbReference type="GO" id="GO:0030182">
    <property type="term" value="P:neuron differentiation"/>
    <property type="evidence" value="ECO:0007669"/>
    <property type="project" value="TreeGrafter"/>
</dbReference>
<evidence type="ECO:0000256" key="9">
    <source>
        <dbReference type="RuleBase" id="RU003500"/>
    </source>
</evidence>
<protein>
    <recommendedName>
        <fullName evidence="9">Protein Wnt</fullName>
    </recommendedName>
</protein>
<keyword evidence="10" id="KW-0812">Transmembrane</keyword>
<gene>
    <name evidence="11" type="ORF">CEUTPL_LOCUS8921</name>
</gene>
<evidence type="ECO:0000256" key="1">
    <source>
        <dbReference type="ARBA" id="ARBA00004498"/>
    </source>
</evidence>
<keyword evidence="7" id="KW-1015">Disulfide bond</keyword>
<keyword evidence="4" id="KW-0964">Secreted</keyword>
<dbReference type="GO" id="GO:0060070">
    <property type="term" value="P:canonical Wnt signaling pathway"/>
    <property type="evidence" value="ECO:0007669"/>
    <property type="project" value="TreeGrafter"/>
</dbReference>